<dbReference type="GO" id="GO:0006281">
    <property type="term" value="P:DNA repair"/>
    <property type="evidence" value="ECO:0007669"/>
    <property type="project" value="InterPro"/>
</dbReference>
<evidence type="ECO:0000313" key="3">
    <source>
        <dbReference type="Proteomes" id="UP000460561"/>
    </source>
</evidence>
<name>A0A845AE11_9SPHN</name>
<dbReference type="Proteomes" id="UP000460561">
    <property type="component" value="Unassembled WGS sequence"/>
</dbReference>
<dbReference type="AlphaFoldDB" id="A0A845AE11"/>
<comment type="caution">
    <text evidence="2">The sequence shown here is derived from an EMBL/GenBank/DDBJ whole genome shotgun (WGS) entry which is preliminary data.</text>
</comment>
<dbReference type="InterPro" id="IPR003717">
    <property type="entry name" value="RecO"/>
</dbReference>
<dbReference type="OrthoDB" id="9804792at2"/>
<dbReference type="Pfam" id="PF02565">
    <property type="entry name" value="RecO_C"/>
    <property type="match status" value="1"/>
</dbReference>
<protein>
    <submittedName>
        <fullName evidence="2">DNA recombination protein RecO</fullName>
    </submittedName>
</protein>
<accession>A0A845AE11</accession>
<dbReference type="InterPro" id="IPR022572">
    <property type="entry name" value="DNA_rep/recomb_RecO_N"/>
</dbReference>
<sequence>MHIRVPAIIIATRAHGETAAIGRFLTEDFGVVAAYVAGARGRNLRPVMIPGNSVDLQLSAKSASQLPFGKPELTESRGPWLVEPLPAAAIGWICALSATALPERQPYPPLYSALDGLLSAICHAPSARGWAGALVGYESLVLRELGYGEAYRPQSEEMPEILSAMDRLGPVLEHYLLADRHGDVMAARTRLRERLERMV</sequence>
<dbReference type="EMBL" id="WTYQ01000004">
    <property type="protein sequence ID" value="MXP26786.1"/>
    <property type="molecule type" value="Genomic_DNA"/>
</dbReference>
<dbReference type="RefSeq" id="WP_160739978.1">
    <property type="nucleotide sequence ID" value="NZ_WTYQ01000004.1"/>
</dbReference>
<feature type="domain" description="DNA replication/recombination mediator RecO N-terminal" evidence="1">
    <location>
        <begin position="1"/>
        <end position="66"/>
    </location>
</feature>
<dbReference type="Pfam" id="PF11967">
    <property type="entry name" value="RecO_N"/>
    <property type="match status" value="1"/>
</dbReference>
<dbReference type="Gene3D" id="2.40.50.140">
    <property type="entry name" value="Nucleic acid-binding proteins"/>
    <property type="match status" value="1"/>
</dbReference>
<dbReference type="SUPFAM" id="SSF50249">
    <property type="entry name" value="Nucleic acid-binding proteins"/>
    <property type="match status" value="1"/>
</dbReference>
<evidence type="ECO:0000259" key="1">
    <source>
        <dbReference type="Pfam" id="PF11967"/>
    </source>
</evidence>
<keyword evidence="3" id="KW-1185">Reference proteome</keyword>
<gene>
    <name evidence="2" type="ORF">GRI39_12145</name>
</gene>
<organism evidence="2 3">
    <name type="scientific">Altericroceibacterium indicum</name>
    <dbReference type="NCBI Taxonomy" id="374177"/>
    <lineage>
        <taxon>Bacteria</taxon>
        <taxon>Pseudomonadati</taxon>
        <taxon>Pseudomonadota</taxon>
        <taxon>Alphaproteobacteria</taxon>
        <taxon>Sphingomonadales</taxon>
        <taxon>Erythrobacteraceae</taxon>
        <taxon>Altericroceibacterium</taxon>
    </lineage>
</organism>
<reference evidence="2 3" key="1">
    <citation type="submission" date="2019-12" db="EMBL/GenBank/DDBJ databases">
        <title>Genomic-based taxomic classification of the family Erythrobacteraceae.</title>
        <authorList>
            <person name="Xu L."/>
        </authorList>
    </citation>
    <scope>NUCLEOTIDE SEQUENCE [LARGE SCALE GENOMIC DNA]</scope>
    <source>
        <strain evidence="2 3">DSM 18604</strain>
    </source>
</reference>
<dbReference type="InterPro" id="IPR012340">
    <property type="entry name" value="NA-bd_OB-fold"/>
</dbReference>
<evidence type="ECO:0000313" key="2">
    <source>
        <dbReference type="EMBL" id="MXP26786.1"/>
    </source>
</evidence>
<dbReference type="GO" id="GO:0006310">
    <property type="term" value="P:DNA recombination"/>
    <property type="evidence" value="ECO:0007669"/>
    <property type="project" value="InterPro"/>
</dbReference>
<proteinExistence type="predicted"/>